<dbReference type="Gene3D" id="2.60.120.1440">
    <property type="match status" value="1"/>
</dbReference>
<comment type="caution">
    <text evidence="2">The sequence shown here is derived from an EMBL/GenBank/DDBJ whole genome shotgun (WGS) entry which is preliminary data.</text>
</comment>
<protein>
    <submittedName>
        <fullName evidence="2">FecR family protein</fullName>
    </submittedName>
</protein>
<reference evidence="3" key="1">
    <citation type="journal article" date="2019" name="Int. J. Syst. Evol. Microbiol.">
        <title>The Global Catalogue of Microorganisms (GCM) 10K type strain sequencing project: providing services to taxonomists for standard genome sequencing and annotation.</title>
        <authorList>
            <consortium name="The Broad Institute Genomics Platform"/>
            <consortium name="The Broad Institute Genome Sequencing Center for Infectious Disease"/>
            <person name="Wu L."/>
            <person name="Ma J."/>
        </authorList>
    </citation>
    <scope>NUCLEOTIDE SEQUENCE [LARGE SCALE GENOMIC DNA]</scope>
    <source>
        <strain evidence="3">JCM 19635</strain>
    </source>
</reference>
<dbReference type="InterPro" id="IPR012373">
    <property type="entry name" value="Ferrdict_sens_TM"/>
</dbReference>
<keyword evidence="3" id="KW-1185">Reference proteome</keyword>
<dbReference type="RefSeq" id="WP_380199726.1">
    <property type="nucleotide sequence ID" value="NZ_JBHTEK010000001.1"/>
</dbReference>
<evidence type="ECO:0000259" key="1">
    <source>
        <dbReference type="Pfam" id="PF16344"/>
    </source>
</evidence>
<gene>
    <name evidence="2" type="ORF">ACFQT0_01265</name>
</gene>
<dbReference type="Pfam" id="PF16344">
    <property type="entry name" value="FecR_C"/>
    <property type="match status" value="1"/>
</dbReference>
<evidence type="ECO:0000313" key="2">
    <source>
        <dbReference type="EMBL" id="MFC7666213.1"/>
    </source>
</evidence>
<dbReference type="Gene3D" id="3.55.50.30">
    <property type="match status" value="1"/>
</dbReference>
<name>A0ABW2U1Q0_9BACT</name>
<dbReference type="Proteomes" id="UP001596513">
    <property type="component" value="Unassembled WGS sequence"/>
</dbReference>
<dbReference type="InterPro" id="IPR032508">
    <property type="entry name" value="FecR_C"/>
</dbReference>
<evidence type="ECO:0000313" key="3">
    <source>
        <dbReference type="Proteomes" id="UP001596513"/>
    </source>
</evidence>
<accession>A0ABW2U1Q0</accession>
<feature type="domain" description="Protein FecR C-terminal" evidence="1">
    <location>
        <begin position="84"/>
        <end position="149"/>
    </location>
</feature>
<dbReference type="PANTHER" id="PTHR30273">
    <property type="entry name" value="PERIPLASMIC SIGNAL SENSOR AND SIGMA FACTOR ACTIVATOR FECR-RELATED"/>
    <property type="match status" value="1"/>
</dbReference>
<sequence length="159" mass="17185">MYTAQVVTTVLGTSFRVEAYAGQTEAQVQVRTGKVRVQPRTPASTSGAASLLVLPNQQAVYSAAKQQLRRELVAKPVLLAPQSFVFNDRPVTEVLGALAKAYGVAIEFDTSALRNCTLNLSLGTEPLFEKLDIICEILGASYEKSDGRILFHAQPCLAE</sequence>
<proteinExistence type="predicted"/>
<dbReference type="PANTHER" id="PTHR30273:SF2">
    <property type="entry name" value="PROTEIN FECR"/>
    <property type="match status" value="1"/>
</dbReference>
<dbReference type="EMBL" id="JBHTEK010000001">
    <property type="protein sequence ID" value="MFC7666213.1"/>
    <property type="molecule type" value="Genomic_DNA"/>
</dbReference>
<organism evidence="2 3">
    <name type="scientific">Hymenobacter humi</name>
    <dbReference type="NCBI Taxonomy" id="1411620"/>
    <lineage>
        <taxon>Bacteria</taxon>
        <taxon>Pseudomonadati</taxon>
        <taxon>Bacteroidota</taxon>
        <taxon>Cytophagia</taxon>
        <taxon>Cytophagales</taxon>
        <taxon>Hymenobacteraceae</taxon>
        <taxon>Hymenobacter</taxon>
    </lineage>
</organism>